<evidence type="ECO:0000313" key="1">
    <source>
        <dbReference type="EMBL" id="CAG8800340.1"/>
    </source>
</evidence>
<protein>
    <submittedName>
        <fullName evidence="1">2899_t:CDS:1</fullName>
    </submittedName>
</protein>
<sequence>IIKEAVQLLEPFEQLTRLFSGQYYPTFNLIYPCIVSLQNSLSNEYTNFSTLEVKEIQKLLKNI</sequence>
<dbReference type="Proteomes" id="UP000789366">
    <property type="component" value="Unassembled WGS sequence"/>
</dbReference>
<dbReference type="EMBL" id="CAJVPW010079346">
    <property type="protein sequence ID" value="CAG8800340.1"/>
    <property type="molecule type" value="Genomic_DNA"/>
</dbReference>
<proteinExistence type="predicted"/>
<name>A0ACA9RLY5_9GLOM</name>
<feature type="non-terminal residue" evidence="1">
    <location>
        <position position="1"/>
    </location>
</feature>
<keyword evidence="2" id="KW-1185">Reference proteome</keyword>
<evidence type="ECO:0000313" key="2">
    <source>
        <dbReference type="Proteomes" id="UP000789366"/>
    </source>
</evidence>
<organism evidence="1 2">
    <name type="scientific">Cetraspora pellucida</name>
    <dbReference type="NCBI Taxonomy" id="1433469"/>
    <lineage>
        <taxon>Eukaryota</taxon>
        <taxon>Fungi</taxon>
        <taxon>Fungi incertae sedis</taxon>
        <taxon>Mucoromycota</taxon>
        <taxon>Glomeromycotina</taxon>
        <taxon>Glomeromycetes</taxon>
        <taxon>Diversisporales</taxon>
        <taxon>Gigasporaceae</taxon>
        <taxon>Cetraspora</taxon>
    </lineage>
</organism>
<gene>
    <name evidence="1" type="ORF">SPELUC_LOCUS18012</name>
</gene>
<reference evidence="1" key="1">
    <citation type="submission" date="2021-06" db="EMBL/GenBank/DDBJ databases">
        <authorList>
            <person name="Kallberg Y."/>
            <person name="Tangrot J."/>
            <person name="Rosling A."/>
        </authorList>
    </citation>
    <scope>NUCLEOTIDE SEQUENCE</scope>
    <source>
        <strain evidence="1">28 12/20/2015</strain>
    </source>
</reference>
<comment type="caution">
    <text evidence="1">The sequence shown here is derived from an EMBL/GenBank/DDBJ whole genome shotgun (WGS) entry which is preliminary data.</text>
</comment>
<accession>A0ACA9RLY5</accession>